<reference evidence="3" key="1">
    <citation type="submission" date="2017-02" db="EMBL/GenBank/DDBJ databases">
        <authorList>
            <person name="Daims H."/>
        </authorList>
    </citation>
    <scope>NUCLEOTIDE SEQUENCE [LARGE SCALE GENOMIC DNA]</scope>
</reference>
<feature type="domain" description="Tyrosinase copper-binding" evidence="1">
    <location>
        <begin position="678"/>
        <end position="689"/>
    </location>
</feature>
<evidence type="ECO:0000313" key="2">
    <source>
        <dbReference type="EMBL" id="SJM96134.1"/>
    </source>
</evidence>
<dbReference type="OrthoDB" id="6635957at2"/>
<sequence>MVAVTVQAHASTLPPVAFGSQAQQHVQHYAQLSDRELFYCLINADEFPSVWAYAQQRVIQTMGSVQALLTEPDKLAQHLHAFHYSSDSFAGRMAALHQHQLDNTPLVNSPSTEQLHYLLKQYAPSALIDGCWLQNISLAATNHTEITAQLFHIYAEKIGDGDTTKHYGKCFQDLLGSARIYLPEVNSRLFSLHSTLNEQTFSYPVFQLALSLFPRVYLPELLGFTLGHFFVAPNRLLISLVNEFKQHGWDRRYCQHYDLSDSPSANAQRSCDAVMHYLENVSDENERQQHWQRIWQGLLSHKVLSEAWQNDLQDALSKPRILTAQQKMLAMVREKAPHARNMHRNRKLGGCPINDWFAQDPFDAEGFLQALATSPFINVKSPLESALLTRSISFGGPMFRIFTEAEQAIMAEWVHSLADEPNSKPTTHTSVSTQAAPLSPVAHYHSDDSADLATYARCSKRELYYYFVNADLYPDVLPTARKIAQHYFKQAKKNLTKRNLPESLRLFPYSHDEFQTRIQQIYSAETSAYEIFVPPSTVPREIMVWFTQQYAPFPMVDGSWVQHIAKAGMSQTEISARLFRIYSDEVGNADTVLNHPNVYRKLLEKEGIHMPPTDALAFAMQPTLRNFAFDLPLLTLSVSLFPKAFLPEIIGVNLAIELSGLGKSYMQIIDELRYWKMDPYFFTLHLTIDNIASGHTAVAMETVHLYLDQVLASQGHQVMQQEWQRIWIGYVAFRQNMTRFDTTLEREAGVRFLLPLIRLGMQQRKDKKRQQTATP</sequence>
<dbReference type="Gene3D" id="1.20.910.10">
    <property type="entry name" value="Heme oxygenase-like"/>
    <property type="match status" value="1"/>
</dbReference>
<dbReference type="RefSeq" id="WP_087145084.1">
    <property type="nucleotide sequence ID" value="NZ_FUKI01000165.1"/>
</dbReference>
<keyword evidence="3" id="KW-1185">Reference proteome</keyword>
<proteinExistence type="predicted"/>
<dbReference type="InterPro" id="IPR002227">
    <property type="entry name" value="Tyrosinase_Cu-bd"/>
</dbReference>
<organism evidence="2 3">
    <name type="scientific">Crenothrix polyspora</name>
    <dbReference type="NCBI Taxonomy" id="360316"/>
    <lineage>
        <taxon>Bacteria</taxon>
        <taxon>Pseudomonadati</taxon>
        <taxon>Pseudomonadota</taxon>
        <taxon>Gammaproteobacteria</taxon>
        <taxon>Methylococcales</taxon>
        <taxon>Crenotrichaceae</taxon>
        <taxon>Crenothrix</taxon>
    </lineage>
</organism>
<name>A0A1R4HIS1_9GAMM</name>
<protein>
    <recommendedName>
        <fullName evidence="1">Tyrosinase copper-binding domain-containing protein</fullName>
    </recommendedName>
</protein>
<dbReference type="GO" id="GO:0016491">
    <property type="term" value="F:oxidoreductase activity"/>
    <property type="evidence" value="ECO:0007669"/>
    <property type="project" value="InterPro"/>
</dbReference>
<dbReference type="PROSITE" id="PS00498">
    <property type="entry name" value="TYROSINASE_2"/>
    <property type="match status" value="1"/>
</dbReference>
<dbReference type="InterPro" id="IPR016084">
    <property type="entry name" value="Haem_Oase-like_multi-hlx"/>
</dbReference>
<evidence type="ECO:0000259" key="1">
    <source>
        <dbReference type="PROSITE" id="PS00498"/>
    </source>
</evidence>
<dbReference type="AlphaFoldDB" id="A0A1R4HIS1"/>
<dbReference type="Proteomes" id="UP000195667">
    <property type="component" value="Unassembled WGS sequence"/>
</dbReference>
<dbReference type="Pfam" id="PF14518">
    <property type="entry name" value="Haem_oxygenas_2"/>
    <property type="match status" value="1"/>
</dbReference>
<gene>
    <name evidence="2" type="ORF">CRENPOLYSF1_850032</name>
</gene>
<dbReference type="SMART" id="SM01236">
    <property type="entry name" value="Haem_oxygenase_2"/>
    <property type="match status" value="2"/>
</dbReference>
<accession>A0A1R4HIS1</accession>
<dbReference type="EMBL" id="FUKI01000165">
    <property type="protein sequence ID" value="SJM96134.1"/>
    <property type="molecule type" value="Genomic_DNA"/>
</dbReference>
<evidence type="ECO:0000313" key="3">
    <source>
        <dbReference type="Proteomes" id="UP000195667"/>
    </source>
</evidence>